<proteinExistence type="predicted"/>
<dbReference type="InterPro" id="IPR011576">
    <property type="entry name" value="Pyridox_Oxase_N"/>
</dbReference>
<dbReference type="Pfam" id="PF01243">
    <property type="entry name" value="PNPOx_N"/>
    <property type="match status" value="1"/>
</dbReference>
<comment type="caution">
    <text evidence="3">The sequence shown here is derived from an EMBL/GenBank/DDBJ whole genome shotgun (WGS) entry which is preliminary data.</text>
</comment>
<dbReference type="Gene3D" id="2.30.110.10">
    <property type="entry name" value="Electron Transport, Fmn-binding Protein, Chain A"/>
    <property type="match status" value="1"/>
</dbReference>
<gene>
    <name evidence="3" type="ORF">GCM10009716_37340</name>
</gene>
<feature type="domain" description="Pyridoxamine 5'-phosphate oxidase N-terminal" evidence="2">
    <location>
        <begin position="70"/>
        <end position="145"/>
    </location>
</feature>
<feature type="region of interest" description="Disordered" evidence="1">
    <location>
        <begin position="1"/>
        <end position="57"/>
    </location>
</feature>
<accession>A0ABP5B027</accession>
<evidence type="ECO:0000256" key="1">
    <source>
        <dbReference type="SAM" id="MobiDB-lite"/>
    </source>
</evidence>
<dbReference type="SUPFAM" id="SSF50475">
    <property type="entry name" value="FMN-binding split barrel"/>
    <property type="match status" value="1"/>
</dbReference>
<evidence type="ECO:0000313" key="4">
    <source>
        <dbReference type="Proteomes" id="UP001501303"/>
    </source>
</evidence>
<name>A0ABP5B027_9ACTN</name>
<reference evidence="4" key="1">
    <citation type="journal article" date="2019" name="Int. J. Syst. Evol. Microbiol.">
        <title>The Global Catalogue of Microorganisms (GCM) 10K type strain sequencing project: providing services to taxonomists for standard genome sequencing and annotation.</title>
        <authorList>
            <consortium name="The Broad Institute Genomics Platform"/>
            <consortium name="The Broad Institute Genome Sequencing Center for Infectious Disease"/>
            <person name="Wu L."/>
            <person name="Ma J."/>
        </authorList>
    </citation>
    <scope>NUCLEOTIDE SEQUENCE [LARGE SCALE GENOMIC DNA]</scope>
    <source>
        <strain evidence="4">JCM 13581</strain>
    </source>
</reference>
<organism evidence="3 4">
    <name type="scientific">Streptomyces sodiiphilus</name>
    <dbReference type="NCBI Taxonomy" id="226217"/>
    <lineage>
        <taxon>Bacteria</taxon>
        <taxon>Bacillati</taxon>
        <taxon>Actinomycetota</taxon>
        <taxon>Actinomycetes</taxon>
        <taxon>Kitasatosporales</taxon>
        <taxon>Streptomycetaceae</taxon>
        <taxon>Streptomyces</taxon>
    </lineage>
</organism>
<evidence type="ECO:0000259" key="2">
    <source>
        <dbReference type="Pfam" id="PF01243"/>
    </source>
</evidence>
<evidence type="ECO:0000313" key="3">
    <source>
        <dbReference type="EMBL" id="GAA1925618.1"/>
    </source>
</evidence>
<sequence length="193" mass="20716">MDPLSHAAPAAVIRPGSRTGRAPGPASLARCAGTAGPPTVRGMSSPKTPPRPGPDRKRHALRRLAEDIDIWVATTSADGVPCMVPLSFLWHEGTIWMCTRPGNPTAANLRSTGRAVLSLDGTRDVVLIEADGEVVPVDAMSPAEAGAFAERLWDVRGSDAWVALRCVPRTVRAWREENELAGRRLMRDGAWLV</sequence>
<dbReference type="InterPro" id="IPR012349">
    <property type="entry name" value="Split_barrel_FMN-bd"/>
</dbReference>
<dbReference type="EMBL" id="BAAAMJ010000043">
    <property type="protein sequence ID" value="GAA1925618.1"/>
    <property type="molecule type" value="Genomic_DNA"/>
</dbReference>
<protein>
    <recommendedName>
        <fullName evidence="2">Pyridoxamine 5'-phosphate oxidase N-terminal domain-containing protein</fullName>
    </recommendedName>
</protein>
<keyword evidence="4" id="KW-1185">Reference proteome</keyword>
<dbReference type="Proteomes" id="UP001501303">
    <property type="component" value="Unassembled WGS sequence"/>
</dbReference>